<gene>
    <name evidence="2" type="ORF">J27TS8_23910</name>
</gene>
<keyword evidence="3" id="KW-1185">Reference proteome</keyword>
<proteinExistence type="predicted"/>
<organism evidence="2 3">
    <name type="scientific">Robertmurraya siralis</name>
    <dbReference type="NCBI Taxonomy" id="77777"/>
    <lineage>
        <taxon>Bacteria</taxon>
        <taxon>Bacillati</taxon>
        <taxon>Bacillota</taxon>
        <taxon>Bacilli</taxon>
        <taxon>Bacillales</taxon>
        <taxon>Bacillaceae</taxon>
        <taxon>Robertmurraya</taxon>
    </lineage>
</organism>
<comment type="caution">
    <text evidence="2">The sequence shown here is derived from an EMBL/GenBank/DDBJ whole genome shotgun (WGS) entry which is preliminary data.</text>
</comment>
<dbReference type="AlphaFoldDB" id="A0A919WI09"/>
<feature type="chain" id="PRO_5036770709" evidence="1">
    <location>
        <begin position="25"/>
        <end position="213"/>
    </location>
</feature>
<feature type="signal peptide" evidence="1">
    <location>
        <begin position="1"/>
        <end position="24"/>
    </location>
</feature>
<keyword evidence="1" id="KW-0732">Signal</keyword>
<evidence type="ECO:0000256" key="1">
    <source>
        <dbReference type="SAM" id="SignalP"/>
    </source>
</evidence>
<name>A0A919WI09_9BACI</name>
<dbReference type="EMBL" id="BORC01000003">
    <property type="protein sequence ID" value="GIN62398.1"/>
    <property type="molecule type" value="Genomic_DNA"/>
</dbReference>
<protein>
    <submittedName>
        <fullName evidence="2">Uncharacterized protein</fullName>
    </submittedName>
</protein>
<reference evidence="2" key="1">
    <citation type="submission" date="2021-03" db="EMBL/GenBank/DDBJ databases">
        <title>Antimicrobial resistance genes in bacteria isolated from Japanese honey, and their potential for conferring macrolide and lincosamide resistance in the American foulbrood pathogen Paenibacillus larvae.</title>
        <authorList>
            <person name="Okamoto M."/>
            <person name="Kumagai M."/>
            <person name="Kanamori H."/>
            <person name="Takamatsu D."/>
        </authorList>
    </citation>
    <scope>NUCLEOTIDE SEQUENCE</scope>
    <source>
        <strain evidence="2">J27TS8</strain>
    </source>
</reference>
<evidence type="ECO:0000313" key="2">
    <source>
        <dbReference type="EMBL" id="GIN62398.1"/>
    </source>
</evidence>
<dbReference type="Proteomes" id="UP000682111">
    <property type="component" value="Unassembled WGS sequence"/>
</dbReference>
<accession>A0A919WI09</accession>
<dbReference type="RefSeq" id="WP_212933738.1">
    <property type="nucleotide sequence ID" value="NZ_BORC01000003.1"/>
</dbReference>
<sequence length="213" mass="24146">MEKLLFILGLSVVLVSSSFTPAFAESESFSENTKEELIQLEQETGAVEFFDISELPEGIPILEFDSVEELQKTIEYARSIEKNENFDKVFTPISKDSGFSIMASTGTARIQWYTAENWDYIYKIYLPSTMWIDLTYTYTGSGSTKKFSKITKVTSNSTSFPSTWIQETKSTSFYDSNRGVTVKIAGYHLLGVSIKGFNVGAKFPETYTKKYHF</sequence>
<evidence type="ECO:0000313" key="3">
    <source>
        <dbReference type="Proteomes" id="UP000682111"/>
    </source>
</evidence>